<dbReference type="GO" id="GO:0042981">
    <property type="term" value="P:regulation of apoptotic process"/>
    <property type="evidence" value="ECO:0007669"/>
    <property type="project" value="InterPro"/>
</dbReference>
<dbReference type="GO" id="GO:0043161">
    <property type="term" value="P:proteasome-mediated ubiquitin-dependent protein catabolic process"/>
    <property type="evidence" value="ECO:0007669"/>
    <property type="project" value="TreeGrafter"/>
</dbReference>
<dbReference type="GO" id="GO:0061630">
    <property type="term" value="F:ubiquitin protein ligase activity"/>
    <property type="evidence" value="ECO:0007669"/>
    <property type="project" value="TreeGrafter"/>
</dbReference>
<organism evidence="6 7">
    <name type="scientific">Rotaria magnacalcarata</name>
    <dbReference type="NCBI Taxonomy" id="392030"/>
    <lineage>
        <taxon>Eukaryota</taxon>
        <taxon>Metazoa</taxon>
        <taxon>Spiralia</taxon>
        <taxon>Gnathifera</taxon>
        <taxon>Rotifera</taxon>
        <taxon>Eurotatoria</taxon>
        <taxon>Bdelloidea</taxon>
        <taxon>Philodinida</taxon>
        <taxon>Philodinidae</taxon>
        <taxon>Rotaria</taxon>
    </lineage>
</organism>
<dbReference type="InterPro" id="IPR001875">
    <property type="entry name" value="DED_dom"/>
</dbReference>
<dbReference type="CDD" id="cd05819">
    <property type="entry name" value="NHL"/>
    <property type="match status" value="1"/>
</dbReference>
<feature type="repeat" description="NHL" evidence="2">
    <location>
        <begin position="545"/>
        <end position="581"/>
    </location>
</feature>
<dbReference type="PANTHER" id="PTHR24104:SF51">
    <property type="entry name" value="SMP-30_GLUCONOLACTONASE_LRE-LIKE REGION DOMAIN-CONTAINING PROTEIN"/>
    <property type="match status" value="1"/>
</dbReference>
<gene>
    <name evidence="6" type="ORF">WKI299_LOCUS10543</name>
</gene>
<keyword evidence="1" id="KW-0677">Repeat</keyword>
<feature type="domain" description="DED" evidence="5">
    <location>
        <begin position="5"/>
        <end position="85"/>
    </location>
</feature>
<comment type="caution">
    <text evidence="6">The sequence shown here is derived from an EMBL/GenBank/DDBJ whole genome shotgun (WGS) entry which is preliminary data.</text>
</comment>
<feature type="transmembrane region" description="Helical" evidence="4">
    <location>
        <begin position="213"/>
        <end position="238"/>
    </location>
</feature>
<evidence type="ECO:0000259" key="5">
    <source>
        <dbReference type="PROSITE" id="PS50168"/>
    </source>
</evidence>
<evidence type="ECO:0000256" key="2">
    <source>
        <dbReference type="PROSITE-ProRule" id="PRU00504"/>
    </source>
</evidence>
<dbReference type="GO" id="GO:0000209">
    <property type="term" value="P:protein polyubiquitination"/>
    <property type="evidence" value="ECO:0007669"/>
    <property type="project" value="TreeGrafter"/>
</dbReference>
<evidence type="ECO:0000313" key="7">
    <source>
        <dbReference type="Proteomes" id="UP000663856"/>
    </source>
</evidence>
<sequence length="581" mass="65974">MNAHRLRAILLKLQDRLTDDDRKRLHFFFGNDVPRRIRDDPSLGGTLSLMEFLFDQDKINEEDFTFLINAFEAIQCVDAAKLLRGFILLLSNNSLFSITLEHMRQIKPSEIKPSMKSLVEILPITMKELFDDQEDDKYGMEFREWKLFHASTLTSFSRLNLVFLPETNANEDNNNTAIIDKDDKNINSITTPTDDQTRLPLQSKWKPVFNATLIRWICLFLISMILIIIFGVVSGTYLHRELLNNDRLKEKILAEREKCNETIQRLINQLKSSEKVKNISKIPVNTRWSSGGVTVAGGNGKGNATNQLLWPSSFCVEDDQTVIITDTYNHRIVQWKKGDTDGKVVAGGNGSGERLNQLYYPTNVLIDKTTDSLIICDWINQRVVRWHRHSSTTQGEVIIGQIDCYGLAMNDQKYLYVSNTEKHEVRRYQSGDRNGTLVAGGNGKGAGLNQLDDPRYVFVDQKQNVYVSDKNNHRVMKWTKYATEGIIIAGGKGRGSSSTQLHHPGTLFVDTLSTVYVADSNNQRVMRWPQGAIQGSVIVGENGEGAEANQFSSPIGVSFDQYGNLYVADEWNHRVQRFPLE</sequence>
<proteinExistence type="predicted"/>
<feature type="coiled-coil region" evidence="3">
    <location>
        <begin position="245"/>
        <end position="276"/>
    </location>
</feature>
<dbReference type="PANTHER" id="PTHR24104">
    <property type="entry name" value="E3 UBIQUITIN-PROTEIN LIGASE NHLRC1-RELATED"/>
    <property type="match status" value="1"/>
</dbReference>
<evidence type="ECO:0000256" key="1">
    <source>
        <dbReference type="ARBA" id="ARBA00022737"/>
    </source>
</evidence>
<evidence type="ECO:0000256" key="3">
    <source>
        <dbReference type="SAM" id="Coils"/>
    </source>
</evidence>
<keyword evidence="4" id="KW-0472">Membrane</keyword>
<dbReference type="Pfam" id="PF01436">
    <property type="entry name" value="NHL"/>
    <property type="match status" value="2"/>
</dbReference>
<dbReference type="Gene3D" id="2.120.10.30">
    <property type="entry name" value="TolB, C-terminal domain"/>
    <property type="match status" value="2"/>
</dbReference>
<dbReference type="PROSITE" id="PS51125">
    <property type="entry name" value="NHL"/>
    <property type="match status" value="1"/>
</dbReference>
<dbReference type="InterPro" id="IPR011029">
    <property type="entry name" value="DEATH-like_dom_sf"/>
</dbReference>
<keyword evidence="4" id="KW-1133">Transmembrane helix</keyword>
<evidence type="ECO:0000313" key="6">
    <source>
        <dbReference type="EMBL" id="CAF2052848.1"/>
    </source>
</evidence>
<dbReference type="SUPFAM" id="SSF101898">
    <property type="entry name" value="NHL repeat"/>
    <property type="match status" value="1"/>
</dbReference>
<keyword evidence="3" id="KW-0175">Coiled coil</keyword>
<dbReference type="InterPro" id="IPR001258">
    <property type="entry name" value="NHL_repeat"/>
</dbReference>
<evidence type="ECO:0000256" key="4">
    <source>
        <dbReference type="SAM" id="Phobius"/>
    </source>
</evidence>
<keyword evidence="4" id="KW-0812">Transmembrane</keyword>
<dbReference type="Proteomes" id="UP000663856">
    <property type="component" value="Unassembled WGS sequence"/>
</dbReference>
<dbReference type="Gene3D" id="1.10.533.10">
    <property type="entry name" value="Death Domain, Fas"/>
    <property type="match status" value="1"/>
</dbReference>
<reference evidence="6" key="1">
    <citation type="submission" date="2021-02" db="EMBL/GenBank/DDBJ databases">
        <authorList>
            <person name="Nowell W R."/>
        </authorList>
    </citation>
    <scope>NUCLEOTIDE SEQUENCE</scope>
</reference>
<dbReference type="AlphaFoldDB" id="A0A816PUW9"/>
<dbReference type="PROSITE" id="PS50168">
    <property type="entry name" value="DED"/>
    <property type="match status" value="1"/>
</dbReference>
<dbReference type="EMBL" id="CAJNRF010003683">
    <property type="protein sequence ID" value="CAF2052848.1"/>
    <property type="molecule type" value="Genomic_DNA"/>
</dbReference>
<accession>A0A816PUW9</accession>
<protein>
    <recommendedName>
        <fullName evidence="5">DED domain-containing protein</fullName>
    </recommendedName>
</protein>
<name>A0A816PUW9_9BILA</name>
<dbReference type="InterPro" id="IPR011042">
    <property type="entry name" value="6-blade_b-propeller_TolB-like"/>
</dbReference>
<dbReference type="Gene3D" id="2.40.10.500">
    <property type="match status" value="1"/>
</dbReference>
<dbReference type="InterPro" id="IPR050952">
    <property type="entry name" value="TRIM-NHL_E3_ligases"/>
</dbReference>
<dbReference type="SUPFAM" id="SSF47986">
    <property type="entry name" value="DEATH domain"/>
    <property type="match status" value="1"/>
</dbReference>